<accession>A0ABY6Z965</accession>
<keyword evidence="1" id="KW-1133">Transmembrane helix</keyword>
<evidence type="ECO:0000313" key="2">
    <source>
        <dbReference type="EMBL" id="WAH38630.1"/>
    </source>
</evidence>
<sequence length="166" mass="18346">MRISGCFGVSAILQWIGLEITTKNLDKLVDASLNVSSIFIGLLGALLGIVLSIRDAELVQHVMGSDYKSVLFGYIWEAISAGFCTIIFAAVLYVVMGESAPALWWWRIVLGLWSGMAIFMLLSAFLSVRELMTIISNAHLKVARPDSEEMQEDEAEALRNELSNEM</sequence>
<feature type="transmembrane region" description="Helical" evidence="1">
    <location>
        <begin position="33"/>
        <end position="53"/>
    </location>
</feature>
<keyword evidence="1" id="KW-0812">Transmembrane</keyword>
<gene>
    <name evidence="2" type="ORF">NZD86_09170</name>
</gene>
<keyword evidence="3" id="KW-1185">Reference proteome</keyword>
<name>A0ABY6Z965_9BACL</name>
<keyword evidence="1" id="KW-0472">Membrane</keyword>
<organism evidence="2 3">
    <name type="scientific">Alicyclobacillus dauci</name>
    <dbReference type="NCBI Taxonomy" id="1475485"/>
    <lineage>
        <taxon>Bacteria</taxon>
        <taxon>Bacillati</taxon>
        <taxon>Bacillota</taxon>
        <taxon>Bacilli</taxon>
        <taxon>Bacillales</taxon>
        <taxon>Alicyclobacillaceae</taxon>
        <taxon>Alicyclobacillus</taxon>
    </lineage>
</organism>
<dbReference type="RefSeq" id="WP_268046218.1">
    <property type="nucleotide sequence ID" value="NZ_CP104064.1"/>
</dbReference>
<evidence type="ECO:0000256" key="1">
    <source>
        <dbReference type="SAM" id="Phobius"/>
    </source>
</evidence>
<reference evidence="2" key="1">
    <citation type="submission" date="2022-08" db="EMBL/GenBank/DDBJ databases">
        <title>Alicyclobacillus dauci DSM2870, complete genome.</title>
        <authorList>
            <person name="Wang Q."/>
            <person name="Cai R."/>
            <person name="Wang Z."/>
        </authorList>
    </citation>
    <scope>NUCLEOTIDE SEQUENCE</scope>
    <source>
        <strain evidence="2">DSM 28700</strain>
    </source>
</reference>
<evidence type="ECO:0000313" key="3">
    <source>
        <dbReference type="Proteomes" id="UP001164803"/>
    </source>
</evidence>
<dbReference type="Proteomes" id="UP001164803">
    <property type="component" value="Chromosome"/>
</dbReference>
<dbReference type="EMBL" id="CP104064">
    <property type="protein sequence ID" value="WAH38630.1"/>
    <property type="molecule type" value="Genomic_DNA"/>
</dbReference>
<feature type="transmembrane region" description="Helical" evidence="1">
    <location>
        <begin position="102"/>
        <end position="126"/>
    </location>
</feature>
<proteinExistence type="predicted"/>
<protein>
    <submittedName>
        <fullName evidence="2">Uncharacterized protein</fullName>
    </submittedName>
</protein>
<feature type="transmembrane region" description="Helical" evidence="1">
    <location>
        <begin position="74"/>
        <end position="96"/>
    </location>
</feature>